<dbReference type="InterPro" id="IPR001789">
    <property type="entry name" value="Sig_transdc_resp-reg_receiver"/>
</dbReference>
<dbReference type="InterPro" id="IPR011006">
    <property type="entry name" value="CheY-like_superfamily"/>
</dbReference>
<dbReference type="PANTHER" id="PTHR44520">
    <property type="entry name" value="RESPONSE REGULATOR RCP1-RELATED"/>
    <property type="match status" value="1"/>
</dbReference>
<dbReference type="InterPro" id="IPR052893">
    <property type="entry name" value="TCS_response_regulator"/>
</dbReference>
<dbReference type="OrthoDB" id="671006at2"/>
<dbReference type="EMBL" id="FRBL01000003">
    <property type="protein sequence ID" value="SHL35521.1"/>
    <property type="molecule type" value="Genomic_DNA"/>
</dbReference>
<proteinExistence type="predicted"/>
<reference evidence="3 4" key="1">
    <citation type="submission" date="2016-11" db="EMBL/GenBank/DDBJ databases">
        <authorList>
            <person name="Jaros S."/>
            <person name="Januszkiewicz K."/>
            <person name="Wedrychowicz H."/>
        </authorList>
    </citation>
    <scope>NUCLEOTIDE SEQUENCE [LARGE SCALE GENOMIC DNA]</scope>
    <source>
        <strain evidence="3 4">DSM 27406</strain>
    </source>
</reference>
<dbReference type="SUPFAM" id="SSF52172">
    <property type="entry name" value="CheY-like"/>
    <property type="match status" value="1"/>
</dbReference>
<dbReference type="Pfam" id="PF00072">
    <property type="entry name" value="Response_reg"/>
    <property type="match status" value="1"/>
</dbReference>
<sequence>MRNTVHIFLADDDLDDQVLMKEAFSEVSEAVSFEFFENGRVLVDRINAGVLDGYPDLIVLDYNMPLMNGLDALMALQQISDWSDVPKVIWSTSRAEKMVADCMENGAAAYYRKPNDFAEYCRIAADMLSMAVANKVK</sequence>
<dbReference type="PANTHER" id="PTHR44520:SF2">
    <property type="entry name" value="RESPONSE REGULATOR RCP1"/>
    <property type="match status" value="1"/>
</dbReference>
<dbReference type="SMART" id="SM00448">
    <property type="entry name" value="REC"/>
    <property type="match status" value="1"/>
</dbReference>
<protein>
    <submittedName>
        <fullName evidence="3">Response regulator receiver domain-containing protein</fullName>
    </submittedName>
</protein>
<gene>
    <name evidence="3" type="ORF">SAMN05444266_10355</name>
</gene>
<evidence type="ECO:0000259" key="2">
    <source>
        <dbReference type="PROSITE" id="PS50110"/>
    </source>
</evidence>
<accession>A0A1M6ZYF7</accession>
<dbReference type="STRING" id="1419482.SAMN05444266_10355"/>
<evidence type="ECO:0000313" key="3">
    <source>
        <dbReference type="EMBL" id="SHL35521.1"/>
    </source>
</evidence>
<name>A0A1M6ZYF7_9BACT</name>
<evidence type="ECO:0000313" key="4">
    <source>
        <dbReference type="Proteomes" id="UP000184420"/>
    </source>
</evidence>
<feature type="modified residue" description="4-aspartylphosphate" evidence="1">
    <location>
        <position position="61"/>
    </location>
</feature>
<dbReference type="PROSITE" id="PS50110">
    <property type="entry name" value="RESPONSE_REGULATORY"/>
    <property type="match status" value="1"/>
</dbReference>
<organism evidence="3 4">
    <name type="scientific">Chitinophaga jiangningensis</name>
    <dbReference type="NCBI Taxonomy" id="1419482"/>
    <lineage>
        <taxon>Bacteria</taxon>
        <taxon>Pseudomonadati</taxon>
        <taxon>Bacteroidota</taxon>
        <taxon>Chitinophagia</taxon>
        <taxon>Chitinophagales</taxon>
        <taxon>Chitinophagaceae</taxon>
        <taxon>Chitinophaga</taxon>
    </lineage>
</organism>
<dbReference type="Gene3D" id="3.40.50.2300">
    <property type="match status" value="1"/>
</dbReference>
<feature type="domain" description="Response regulatory" evidence="2">
    <location>
        <begin position="6"/>
        <end position="128"/>
    </location>
</feature>
<dbReference type="AlphaFoldDB" id="A0A1M6ZYF7"/>
<dbReference type="GO" id="GO:0000160">
    <property type="term" value="P:phosphorelay signal transduction system"/>
    <property type="evidence" value="ECO:0007669"/>
    <property type="project" value="InterPro"/>
</dbReference>
<evidence type="ECO:0000256" key="1">
    <source>
        <dbReference type="PROSITE-ProRule" id="PRU00169"/>
    </source>
</evidence>
<dbReference type="RefSeq" id="WP_073079694.1">
    <property type="nucleotide sequence ID" value="NZ_FRBL01000003.1"/>
</dbReference>
<dbReference type="Proteomes" id="UP000184420">
    <property type="component" value="Unassembled WGS sequence"/>
</dbReference>
<keyword evidence="1" id="KW-0597">Phosphoprotein</keyword>
<keyword evidence="4" id="KW-1185">Reference proteome</keyword>